<accession>A0ABP8UNQ2</accession>
<keyword evidence="1" id="KW-1133">Transmembrane helix</keyword>
<evidence type="ECO:0000313" key="3">
    <source>
        <dbReference type="Proteomes" id="UP001501442"/>
    </source>
</evidence>
<feature type="transmembrane region" description="Helical" evidence="1">
    <location>
        <begin position="77"/>
        <end position="97"/>
    </location>
</feature>
<name>A0ABP8UNQ2_9ACTN</name>
<dbReference type="EMBL" id="BAABHK010000013">
    <property type="protein sequence ID" value="GAA4634401.1"/>
    <property type="molecule type" value="Genomic_DNA"/>
</dbReference>
<proteinExistence type="predicted"/>
<keyword evidence="1" id="KW-0812">Transmembrane</keyword>
<protein>
    <submittedName>
        <fullName evidence="2">Uncharacterized protein</fullName>
    </submittedName>
</protein>
<sequence length="209" mass="22797">MTTFTEAPWATRLRAAWTAAHSPVGRVPRWARIAAYAIPLTVLPSSLWRVAAVTFHAPIARGEQGSGELPSWLPMELYVVVLSIFSELLAFTAVGLISTWGEVFPRWVPGLRGRKVPVLAAVIPAAVGAGVLTFMWTLAMTVMSLGRDVRGNRLPADFPLSLHDWKGLLAVAAYAPLLLWGPLLAAVTVAYWKRRRRTRPLEPARAGGV</sequence>
<organism evidence="2 3">
    <name type="scientific">Actinoallomurus vinaceus</name>
    <dbReference type="NCBI Taxonomy" id="1080074"/>
    <lineage>
        <taxon>Bacteria</taxon>
        <taxon>Bacillati</taxon>
        <taxon>Actinomycetota</taxon>
        <taxon>Actinomycetes</taxon>
        <taxon>Streptosporangiales</taxon>
        <taxon>Thermomonosporaceae</taxon>
        <taxon>Actinoallomurus</taxon>
    </lineage>
</organism>
<evidence type="ECO:0000313" key="2">
    <source>
        <dbReference type="EMBL" id="GAA4634401.1"/>
    </source>
</evidence>
<gene>
    <name evidence="2" type="ORF">GCM10023196_075790</name>
</gene>
<feature type="transmembrane region" description="Helical" evidence="1">
    <location>
        <begin position="165"/>
        <end position="192"/>
    </location>
</feature>
<feature type="transmembrane region" description="Helical" evidence="1">
    <location>
        <begin position="33"/>
        <end position="57"/>
    </location>
</feature>
<feature type="transmembrane region" description="Helical" evidence="1">
    <location>
        <begin position="118"/>
        <end position="145"/>
    </location>
</feature>
<keyword evidence="1" id="KW-0472">Membrane</keyword>
<evidence type="ECO:0000256" key="1">
    <source>
        <dbReference type="SAM" id="Phobius"/>
    </source>
</evidence>
<dbReference type="Proteomes" id="UP001501442">
    <property type="component" value="Unassembled WGS sequence"/>
</dbReference>
<reference evidence="3" key="1">
    <citation type="journal article" date="2019" name="Int. J. Syst. Evol. Microbiol.">
        <title>The Global Catalogue of Microorganisms (GCM) 10K type strain sequencing project: providing services to taxonomists for standard genome sequencing and annotation.</title>
        <authorList>
            <consortium name="The Broad Institute Genomics Platform"/>
            <consortium name="The Broad Institute Genome Sequencing Center for Infectious Disease"/>
            <person name="Wu L."/>
            <person name="Ma J."/>
        </authorList>
    </citation>
    <scope>NUCLEOTIDE SEQUENCE [LARGE SCALE GENOMIC DNA]</scope>
    <source>
        <strain evidence="3">JCM 17939</strain>
    </source>
</reference>
<dbReference type="RefSeq" id="WP_345437370.1">
    <property type="nucleotide sequence ID" value="NZ_BAABHK010000013.1"/>
</dbReference>
<comment type="caution">
    <text evidence="2">The sequence shown here is derived from an EMBL/GenBank/DDBJ whole genome shotgun (WGS) entry which is preliminary data.</text>
</comment>
<keyword evidence="3" id="KW-1185">Reference proteome</keyword>